<dbReference type="EC" id="1.2.1.88" evidence="6"/>
<dbReference type="PANTHER" id="PTHR42862">
    <property type="entry name" value="DELTA-1-PYRROLINE-5-CARBOXYLATE DEHYDROGENASE 1, ISOFORM A-RELATED"/>
    <property type="match status" value="1"/>
</dbReference>
<dbReference type="UniPathway" id="UPA00261">
    <property type="reaction ID" value="UER00374"/>
</dbReference>
<dbReference type="InterPro" id="IPR016161">
    <property type="entry name" value="Ald_DH/histidinol_DH"/>
</dbReference>
<comment type="similarity">
    <text evidence="5 6">Belongs to the aldehyde dehydrogenase family. RocA subfamily.</text>
</comment>
<dbReference type="InterPro" id="IPR005932">
    <property type="entry name" value="RocA"/>
</dbReference>
<dbReference type="CDD" id="cd07124">
    <property type="entry name" value="ALDH_PutA-P5CDH-RocA"/>
    <property type="match status" value="1"/>
</dbReference>
<dbReference type="InterPro" id="IPR029510">
    <property type="entry name" value="Ald_DH_CS_GLU"/>
</dbReference>
<evidence type="ECO:0000259" key="8">
    <source>
        <dbReference type="Pfam" id="PF00171"/>
    </source>
</evidence>
<evidence type="ECO:0000256" key="5">
    <source>
        <dbReference type="ARBA" id="ARBA00061617"/>
    </source>
</evidence>
<dbReference type="Gene3D" id="3.40.309.10">
    <property type="entry name" value="Aldehyde Dehydrogenase, Chain A, domain 2"/>
    <property type="match status" value="1"/>
</dbReference>
<proteinExistence type="inferred from homology"/>
<dbReference type="FunFam" id="3.40.309.10:FF:000005">
    <property type="entry name" value="1-pyrroline-5-carboxylate dehydrogenase 1"/>
    <property type="match status" value="1"/>
</dbReference>
<evidence type="ECO:0000256" key="1">
    <source>
        <dbReference type="ARBA" id="ARBA00004786"/>
    </source>
</evidence>
<dbReference type="HAMAP" id="MF_00733">
    <property type="entry name" value="RocA"/>
    <property type="match status" value="1"/>
</dbReference>
<dbReference type="FunFam" id="3.40.605.10:FF:000045">
    <property type="entry name" value="1-pyrroline-5-carboxylate dehydrogenase 1"/>
    <property type="match status" value="1"/>
</dbReference>
<keyword evidence="10" id="KW-1185">Reference proteome</keyword>
<dbReference type="GO" id="GO:0003842">
    <property type="term" value="F:L-glutamate gamma-semialdehyde dehydrogenase activity"/>
    <property type="evidence" value="ECO:0007669"/>
    <property type="project" value="UniProtKB-UniRule"/>
</dbReference>
<dbReference type="InterPro" id="IPR047597">
    <property type="entry name" value="RocA_bacillales"/>
</dbReference>
<dbReference type="Pfam" id="PF00171">
    <property type="entry name" value="Aldedh"/>
    <property type="match status" value="1"/>
</dbReference>
<dbReference type="InterPro" id="IPR050485">
    <property type="entry name" value="Proline_metab_enzyme"/>
</dbReference>
<dbReference type="GO" id="GO:0010133">
    <property type="term" value="P:L-proline catabolic process to L-glutamate"/>
    <property type="evidence" value="ECO:0007669"/>
    <property type="project" value="UniProtKB-UniPathway"/>
</dbReference>
<keyword evidence="2 6" id="KW-0560">Oxidoreductase</keyword>
<dbReference type="InterPro" id="IPR016162">
    <property type="entry name" value="Ald_DH_N"/>
</dbReference>
<dbReference type="InterPro" id="IPR015590">
    <property type="entry name" value="Aldehyde_DH_dom"/>
</dbReference>
<dbReference type="RefSeq" id="WP_072888577.1">
    <property type="nucleotide sequence ID" value="NZ_FQVW01000006.1"/>
</dbReference>
<feature type="domain" description="Aldehyde dehydrogenase" evidence="8">
    <location>
        <begin position="50"/>
        <end position="511"/>
    </location>
</feature>
<dbReference type="Proteomes" id="UP000183988">
    <property type="component" value="Unassembled WGS sequence"/>
</dbReference>
<protein>
    <recommendedName>
        <fullName evidence="6">1-pyrroline-5-carboxylate dehydrogenase</fullName>
        <shortName evidence="6">P5C dehydrogenase</shortName>
        <ecNumber evidence="6">1.2.1.88</ecNumber>
    </recommendedName>
    <alternativeName>
        <fullName evidence="6">L-glutamate gamma-semialdehyde dehydrogenase</fullName>
    </alternativeName>
</protein>
<dbReference type="GO" id="GO:0004657">
    <property type="term" value="F:proline dehydrogenase activity"/>
    <property type="evidence" value="ECO:0007669"/>
    <property type="project" value="UniProtKB-ARBA"/>
</dbReference>
<dbReference type="AlphaFoldDB" id="A0A1M5ETR3"/>
<comment type="pathway">
    <text evidence="1 6">Amino-acid degradation; L-proline degradation into L-glutamate; L-glutamate from L-proline: step 2/2.</text>
</comment>
<evidence type="ECO:0000256" key="6">
    <source>
        <dbReference type="HAMAP-Rule" id="MF_00733"/>
    </source>
</evidence>
<dbReference type="STRING" id="930117.SAMN05216225_100633"/>
<dbReference type="SUPFAM" id="SSF53720">
    <property type="entry name" value="ALDH-like"/>
    <property type="match status" value="1"/>
</dbReference>
<accession>A0A1M5ETR3</accession>
<dbReference type="GO" id="GO:0006537">
    <property type="term" value="P:glutamate biosynthetic process"/>
    <property type="evidence" value="ECO:0007669"/>
    <property type="project" value="UniProtKB-UniRule"/>
</dbReference>
<feature type="active site" evidence="6 7">
    <location>
        <position position="287"/>
    </location>
</feature>
<organism evidence="9 10">
    <name type="scientific">Ornithinibacillus halophilus</name>
    <dbReference type="NCBI Taxonomy" id="930117"/>
    <lineage>
        <taxon>Bacteria</taxon>
        <taxon>Bacillati</taxon>
        <taxon>Bacillota</taxon>
        <taxon>Bacilli</taxon>
        <taxon>Bacillales</taxon>
        <taxon>Bacillaceae</taxon>
        <taxon>Ornithinibacillus</taxon>
    </lineage>
</organism>
<sequence length="516" mass="57162">MVVPYKHEPFTDFSVEENRQLMLDALKKVEADLGKEYPLIINGERITTEDKIVSVNPANKEEIIGYVSKANKELAEKAIQVADERFQNYWRTSDPKFRAGILFRAAAIIRRRKHEFSAHLVKEGGKPWKEADADTAEAIDFLEYYGRQMLKIKDGIEINSRPIEHNQFNYIPLGVGLVISPWNFLFAIMAGTTVAAMVSGNTVLLKPASTTPVIAYKFMEVLEEAGLPAGVINYIPGPGSEVGDFLVDHPRTRFISFTGSREVGTRIFERAAVVHKGQKWLKRTIIEMGGKDTIVVDKEADLELAAQSIVQSAFGFSGQKCSACSRAVIHEDVYEDVKGRVVELTKELSAGNPYDNSHFMGPVIDQGAYDKIMSYIEIGKNEGELLVGGDGDDSTGWFINPTVFGDVDPEARIMQEEIFGPVVGLTKAKDFDHAIEIANNTEYGLTGAVITNNREHLEQARRDFHVGNLYFNRGCTAAIVGYQPFGGFNMSGTDSKAGGPDYLIQHMQGKTTSEML</sequence>
<feature type="active site" evidence="6">
    <location>
        <position position="321"/>
    </location>
</feature>
<dbReference type="Gene3D" id="3.40.605.10">
    <property type="entry name" value="Aldehyde Dehydrogenase, Chain A, domain 1"/>
    <property type="match status" value="1"/>
</dbReference>
<dbReference type="GO" id="GO:0009898">
    <property type="term" value="C:cytoplasmic side of plasma membrane"/>
    <property type="evidence" value="ECO:0007669"/>
    <property type="project" value="TreeGrafter"/>
</dbReference>
<dbReference type="PANTHER" id="PTHR42862:SF1">
    <property type="entry name" value="DELTA-1-PYRROLINE-5-CARBOXYLATE DEHYDROGENASE 2, ISOFORM A-RELATED"/>
    <property type="match status" value="1"/>
</dbReference>
<dbReference type="NCBIfam" id="TIGR01237">
    <property type="entry name" value="D1pyr5carbox2"/>
    <property type="match status" value="1"/>
</dbReference>
<gene>
    <name evidence="6" type="primary">rocA</name>
    <name evidence="9" type="ORF">SAMN05216225_100633</name>
</gene>
<dbReference type="PROSITE" id="PS00687">
    <property type="entry name" value="ALDEHYDE_DEHYDR_GLU"/>
    <property type="match status" value="1"/>
</dbReference>
<evidence type="ECO:0000256" key="3">
    <source>
        <dbReference type="ARBA" id="ARBA00023027"/>
    </source>
</evidence>
<evidence type="ECO:0000256" key="4">
    <source>
        <dbReference type="ARBA" id="ARBA00048142"/>
    </source>
</evidence>
<reference evidence="9 10" key="1">
    <citation type="submission" date="2016-11" db="EMBL/GenBank/DDBJ databases">
        <authorList>
            <person name="Jaros S."/>
            <person name="Januszkiewicz K."/>
            <person name="Wedrychowicz H."/>
        </authorList>
    </citation>
    <scope>NUCLEOTIDE SEQUENCE [LARGE SCALE GENOMIC DNA]</scope>
    <source>
        <strain evidence="9 10">IBRC-M 10683</strain>
    </source>
</reference>
<evidence type="ECO:0000256" key="2">
    <source>
        <dbReference type="ARBA" id="ARBA00023002"/>
    </source>
</evidence>
<evidence type="ECO:0000313" key="10">
    <source>
        <dbReference type="Proteomes" id="UP000183988"/>
    </source>
</evidence>
<name>A0A1M5ETR3_9BACI</name>
<keyword evidence="3 6" id="KW-0520">NAD</keyword>
<dbReference type="OrthoDB" id="9762913at2"/>
<dbReference type="InterPro" id="IPR016163">
    <property type="entry name" value="Ald_DH_C"/>
</dbReference>
<evidence type="ECO:0000256" key="7">
    <source>
        <dbReference type="PROSITE-ProRule" id="PRU10007"/>
    </source>
</evidence>
<dbReference type="EMBL" id="FQVW01000006">
    <property type="protein sequence ID" value="SHF82579.1"/>
    <property type="molecule type" value="Genomic_DNA"/>
</dbReference>
<comment type="catalytic activity">
    <reaction evidence="4 6">
        <text>L-glutamate 5-semialdehyde + NAD(+) + H2O = L-glutamate + NADH + 2 H(+)</text>
        <dbReference type="Rhea" id="RHEA:30235"/>
        <dbReference type="ChEBI" id="CHEBI:15377"/>
        <dbReference type="ChEBI" id="CHEBI:15378"/>
        <dbReference type="ChEBI" id="CHEBI:29985"/>
        <dbReference type="ChEBI" id="CHEBI:57540"/>
        <dbReference type="ChEBI" id="CHEBI:57945"/>
        <dbReference type="ChEBI" id="CHEBI:58066"/>
        <dbReference type="EC" id="1.2.1.88"/>
    </reaction>
</comment>
<dbReference type="InterPro" id="IPR016160">
    <property type="entry name" value="Ald_DH_CS_CYS"/>
</dbReference>
<evidence type="ECO:0000313" key="9">
    <source>
        <dbReference type="EMBL" id="SHF82579.1"/>
    </source>
</evidence>
<dbReference type="NCBIfam" id="NF002852">
    <property type="entry name" value="PRK03137.1"/>
    <property type="match status" value="1"/>
</dbReference>
<dbReference type="PROSITE" id="PS00070">
    <property type="entry name" value="ALDEHYDE_DEHYDR_CYS"/>
    <property type="match status" value="1"/>
</dbReference>